<name>A0A9J6BQG5_POLVA</name>
<sequence>MDFEKFFQQFTTPAADGRRSSIMIVKDNKILSADDYFLQESRATALQAETHRQRSFSAGAVPVVQQIKKIPNFKKVHEQQFEKMESLSDYTARKAERAKKLLTPPKFMNQSGRLTPPPSVTTPATQIPQPAFKRTLSVNYKNANDAPSKRFKADPIIRPPSPSSDETVRSSICSKTANWLRGVKLNKRFQLLLNSQKNR</sequence>
<dbReference type="Pfam" id="PF16006">
    <property type="entry name" value="NUSAP"/>
    <property type="match status" value="1"/>
</dbReference>
<accession>A0A9J6BQG5</accession>
<dbReference type="Proteomes" id="UP001107558">
    <property type="component" value="Chromosome 3"/>
</dbReference>
<dbReference type="GO" id="GO:0005819">
    <property type="term" value="C:spindle"/>
    <property type="evidence" value="ECO:0007669"/>
    <property type="project" value="InterPro"/>
</dbReference>
<dbReference type="GO" id="GO:0040001">
    <property type="term" value="P:establishment of mitotic spindle localization"/>
    <property type="evidence" value="ECO:0007669"/>
    <property type="project" value="InterPro"/>
</dbReference>
<evidence type="ECO:0000256" key="1">
    <source>
        <dbReference type="SAM" id="MobiDB-lite"/>
    </source>
</evidence>
<dbReference type="AlphaFoldDB" id="A0A9J6BQG5"/>
<organism evidence="2 3">
    <name type="scientific">Polypedilum vanderplanki</name>
    <name type="common">Sleeping chironomid midge</name>
    <dbReference type="NCBI Taxonomy" id="319348"/>
    <lineage>
        <taxon>Eukaryota</taxon>
        <taxon>Metazoa</taxon>
        <taxon>Ecdysozoa</taxon>
        <taxon>Arthropoda</taxon>
        <taxon>Hexapoda</taxon>
        <taxon>Insecta</taxon>
        <taxon>Pterygota</taxon>
        <taxon>Neoptera</taxon>
        <taxon>Endopterygota</taxon>
        <taxon>Diptera</taxon>
        <taxon>Nematocera</taxon>
        <taxon>Chironomoidea</taxon>
        <taxon>Chironomidae</taxon>
        <taxon>Chironominae</taxon>
        <taxon>Polypedilum</taxon>
        <taxon>Polypedilum</taxon>
    </lineage>
</organism>
<proteinExistence type="predicted"/>
<dbReference type="InterPro" id="IPR026756">
    <property type="entry name" value="NuSAP"/>
</dbReference>
<gene>
    <name evidence="2" type="ORF">PVAND_002163</name>
</gene>
<comment type="caution">
    <text evidence="2">The sequence shown here is derived from an EMBL/GenBank/DDBJ whole genome shotgun (WGS) entry which is preliminary data.</text>
</comment>
<feature type="region of interest" description="Disordered" evidence="1">
    <location>
        <begin position="145"/>
        <end position="170"/>
    </location>
</feature>
<dbReference type="GO" id="GO:0000281">
    <property type="term" value="P:mitotic cytokinesis"/>
    <property type="evidence" value="ECO:0007669"/>
    <property type="project" value="InterPro"/>
</dbReference>
<reference evidence="2" key="1">
    <citation type="submission" date="2021-03" db="EMBL/GenBank/DDBJ databases">
        <title>Chromosome level genome of the anhydrobiotic midge Polypedilum vanderplanki.</title>
        <authorList>
            <person name="Yoshida Y."/>
            <person name="Kikawada T."/>
            <person name="Gusev O."/>
        </authorList>
    </citation>
    <scope>NUCLEOTIDE SEQUENCE</scope>
    <source>
        <strain evidence="2">NIAS01</strain>
        <tissue evidence="2">Whole body or cell culture</tissue>
    </source>
</reference>
<evidence type="ECO:0000313" key="2">
    <source>
        <dbReference type="EMBL" id="KAG5671999.1"/>
    </source>
</evidence>
<dbReference type="GO" id="GO:0005874">
    <property type="term" value="C:microtubule"/>
    <property type="evidence" value="ECO:0007669"/>
    <property type="project" value="InterPro"/>
</dbReference>
<protein>
    <submittedName>
        <fullName evidence="2">Uncharacterized protein</fullName>
    </submittedName>
</protein>
<dbReference type="OrthoDB" id="6614499at2759"/>
<evidence type="ECO:0000313" key="3">
    <source>
        <dbReference type="Proteomes" id="UP001107558"/>
    </source>
</evidence>
<keyword evidence="3" id="KW-1185">Reference proteome</keyword>
<feature type="region of interest" description="Disordered" evidence="1">
    <location>
        <begin position="106"/>
        <end position="126"/>
    </location>
</feature>
<dbReference type="EMBL" id="JADBJN010000003">
    <property type="protein sequence ID" value="KAG5671999.1"/>
    <property type="molecule type" value="Genomic_DNA"/>
</dbReference>